<evidence type="ECO:0000256" key="1">
    <source>
        <dbReference type="SAM" id="Phobius"/>
    </source>
</evidence>
<dbReference type="InterPro" id="IPR009721">
    <property type="entry name" value="O-acyltransferase_WSD1_C"/>
</dbReference>
<dbReference type="PANTHER" id="PTHR31650:SF1">
    <property type="entry name" value="WAX ESTER SYNTHASE_DIACYLGLYCEROL ACYLTRANSFERASE 4-RELATED"/>
    <property type="match status" value="1"/>
</dbReference>
<dbReference type="PANTHER" id="PTHR31650">
    <property type="entry name" value="O-ACYLTRANSFERASE (WSD1-LIKE) FAMILY PROTEIN"/>
    <property type="match status" value="1"/>
</dbReference>
<dbReference type="EnsemblMetazoa" id="ACOM026157-RA">
    <property type="protein sequence ID" value="ACOM026157-PA.2"/>
    <property type="gene ID" value="ACOM026157"/>
</dbReference>
<feature type="transmembrane region" description="Helical" evidence="1">
    <location>
        <begin position="15"/>
        <end position="34"/>
    </location>
</feature>
<accession>A0A8W7P598</accession>
<keyword evidence="1" id="KW-0472">Membrane</keyword>
<dbReference type="Proteomes" id="UP000075882">
    <property type="component" value="Unassembled WGS sequence"/>
</dbReference>
<evidence type="ECO:0000259" key="2">
    <source>
        <dbReference type="Pfam" id="PF06974"/>
    </source>
</evidence>
<dbReference type="GO" id="GO:0005886">
    <property type="term" value="C:plasma membrane"/>
    <property type="evidence" value="ECO:0007669"/>
    <property type="project" value="TreeGrafter"/>
</dbReference>
<feature type="domain" description="O-acyltransferase WSD1 C-terminal" evidence="2">
    <location>
        <begin position="333"/>
        <end position="441"/>
    </location>
</feature>
<evidence type="ECO:0000313" key="3">
    <source>
        <dbReference type="EnsemblMetazoa" id="ACOM026157-PA.2"/>
    </source>
</evidence>
<protein>
    <recommendedName>
        <fullName evidence="2">O-acyltransferase WSD1 C-terminal domain-containing protein</fullName>
    </recommendedName>
</protein>
<feature type="transmembrane region" description="Helical" evidence="1">
    <location>
        <begin position="108"/>
        <end position="129"/>
    </location>
</feature>
<sequence>MKHSKRIVSLLTNTVLLVGIILALPVIIAILVLFQVHRQIVAQLLAIKYGSSFRGLLQGSDVVWAGQERSSKAVASVLLLFEKPVHVSDDSVHLLELFRDRFKRLHTVDALVVSFAILLVLMFAVKVLFRYHHSIADGIAIFRTFCKEFLDSTGTAEEHVWNPNAANQTSVKGFFTWRNLFRMAYRGPRFLAHEILLKRECNPFYGPEPSNNKIVCWAGDHAGRPANHATPAISAIKTVKHLVNDCSFTDILLTAFATSLGAYCRRKRLPVPTTVTIGQMRRFHRESEVIQLRNRSTAVFKSLPIGSLPCGSSTIAQLICQINAVKGPDDVFQASTDALITHLSVSYLPELLPAAVVRALFARSKFSIALSNIPAFVGTVSLERYILREATFWVPNIERNLFGLTLLTTDGRLQIGSIADRTIIKDEEELEQILNETLQELSNMACMIKCN</sequence>
<keyword evidence="1" id="KW-1133">Transmembrane helix</keyword>
<proteinExistence type="predicted"/>
<dbReference type="GO" id="GO:0008374">
    <property type="term" value="F:O-acyltransferase activity"/>
    <property type="evidence" value="ECO:0007669"/>
    <property type="project" value="InterPro"/>
</dbReference>
<name>A0A8W7P598_ANOCL</name>
<dbReference type="InterPro" id="IPR045034">
    <property type="entry name" value="O-acyltransferase_WSD1-like"/>
</dbReference>
<keyword evidence="1" id="KW-0812">Transmembrane</keyword>
<dbReference type="GO" id="GO:0019432">
    <property type="term" value="P:triglyceride biosynthetic process"/>
    <property type="evidence" value="ECO:0007669"/>
    <property type="project" value="TreeGrafter"/>
</dbReference>
<dbReference type="AlphaFoldDB" id="A0A8W7P598"/>
<dbReference type="VEuPathDB" id="VectorBase:ACON2_040127"/>
<reference evidence="3" key="1">
    <citation type="submission" date="2022-08" db="UniProtKB">
        <authorList>
            <consortium name="EnsemblMetazoa"/>
        </authorList>
    </citation>
    <scope>IDENTIFICATION</scope>
</reference>
<dbReference type="Pfam" id="PF06974">
    <property type="entry name" value="WS_DGAT_C"/>
    <property type="match status" value="1"/>
</dbReference>
<organism evidence="3">
    <name type="scientific">Anopheles coluzzii</name>
    <name type="common">African malaria mosquito</name>
    <dbReference type="NCBI Taxonomy" id="1518534"/>
    <lineage>
        <taxon>Eukaryota</taxon>
        <taxon>Metazoa</taxon>
        <taxon>Ecdysozoa</taxon>
        <taxon>Arthropoda</taxon>
        <taxon>Hexapoda</taxon>
        <taxon>Insecta</taxon>
        <taxon>Pterygota</taxon>
        <taxon>Neoptera</taxon>
        <taxon>Endopterygota</taxon>
        <taxon>Diptera</taxon>
        <taxon>Nematocera</taxon>
        <taxon>Culicoidea</taxon>
        <taxon>Culicidae</taxon>
        <taxon>Anophelinae</taxon>
        <taxon>Anopheles</taxon>
    </lineage>
</organism>